<accession>A0AAV3AX49</accession>
<protein>
    <submittedName>
        <fullName evidence="2">Uncharacterized protein</fullName>
    </submittedName>
</protein>
<organism evidence="2 3">
    <name type="scientific">Pyxicephalus adspersus</name>
    <name type="common">African bullfrog</name>
    <dbReference type="NCBI Taxonomy" id="30357"/>
    <lineage>
        <taxon>Eukaryota</taxon>
        <taxon>Metazoa</taxon>
        <taxon>Chordata</taxon>
        <taxon>Craniata</taxon>
        <taxon>Vertebrata</taxon>
        <taxon>Euteleostomi</taxon>
        <taxon>Amphibia</taxon>
        <taxon>Batrachia</taxon>
        <taxon>Anura</taxon>
        <taxon>Neobatrachia</taxon>
        <taxon>Ranoidea</taxon>
        <taxon>Pyxicephalidae</taxon>
        <taxon>Pyxicephalinae</taxon>
        <taxon>Pyxicephalus</taxon>
    </lineage>
</organism>
<dbReference type="Proteomes" id="UP001181693">
    <property type="component" value="Unassembled WGS sequence"/>
</dbReference>
<name>A0AAV3AX49_PYXAD</name>
<feature type="transmembrane region" description="Helical" evidence="1">
    <location>
        <begin position="47"/>
        <end position="65"/>
    </location>
</feature>
<proteinExistence type="predicted"/>
<sequence>MILYNLGASRHQYHVVLPLYVHFFFIQLVPYILFLKKMYMKNCGPKIFIAFSPLHLAMLLILVKGDGPITKPTDLFITKHTVFFGV</sequence>
<evidence type="ECO:0000256" key="1">
    <source>
        <dbReference type="SAM" id="Phobius"/>
    </source>
</evidence>
<keyword evidence="3" id="KW-1185">Reference proteome</keyword>
<evidence type="ECO:0000313" key="2">
    <source>
        <dbReference type="EMBL" id="DBA31089.1"/>
    </source>
</evidence>
<feature type="transmembrane region" description="Helical" evidence="1">
    <location>
        <begin position="12"/>
        <end position="35"/>
    </location>
</feature>
<keyword evidence="1" id="KW-1133">Transmembrane helix</keyword>
<comment type="caution">
    <text evidence="2">The sequence shown here is derived from an EMBL/GenBank/DDBJ whole genome shotgun (WGS) entry which is preliminary data.</text>
</comment>
<evidence type="ECO:0000313" key="3">
    <source>
        <dbReference type="Proteomes" id="UP001181693"/>
    </source>
</evidence>
<dbReference type="AlphaFoldDB" id="A0AAV3AX49"/>
<gene>
    <name evidence="2" type="ORF">GDO54_006998</name>
</gene>
<reference evidence="2" key="1">
    <citation type="thesis" date="2020" institute="ProQuest LLC" country="789 East Eisenhower Parkway, Ann Arbor, MI, USA">
        <title>Comparative Genomics and Chromosome Evolution.</title>
        <authorList>
            <person name="Mudd A.B."/>
        </authorList>
    </citation>
    <scope>NUCLEOTIDE SEQUENCE</scope>
    <source>
        <strain evidence="2">1538</strain>
        <tissue evidence="2">Blood</tissue>
    </source>
</reference>
<dbReference type="EMBL" id="DYDO01000002">
    <property type="protein sequence ID" value="DBA31089.1"/>
    <property type="molecule type" value="Genomic_DNA"/>
</dbReference>
<keyword evidence="1" id="KW-0812">Transmembrane</keyword>
<keyword evidence="1" id="KW-0472">Membrane</keyword>